<dbReference type="EMBL" id="JADAQT010000001">
    <property type="protein sequence ID" value="MBE1874098.1"/>
    <property type="molecule type" value="Genomic_DNA"/>
</dbReference>
<dbReference type="InterPro" id="IPR050091">
    <property type="entry name" value="PKS_NRPS_Biosynth_Enz"/>
</dbReference>
<dbReference type="Gene3D" id="3.30.70.3290">
    <property type="match status" value="1"/>
</dbReference>
<dbReference type="PANTHER" id="PTHR43775">
    <property type="entry name" value="FATTY ACID SYNTHASE"/>
    <property type="match status" value="1"/>
</dbReference>
<dbReference type="InterPro" id="IPR016035">
    <property type="entry name" value="Acyl_Trfase/lysoPLipase"/>
</dbReference>
<dbReference type="PANTHER" id="PTHR43775:SF51">
    <property type="entry name" value="INACTIVE PHENOLPHTHIOCEROL SYNTHESIS POLYKETIDE SYNTHASE TYPE I PKS1-RELATED"/>
    <property type="match status" value="1"/>
</dbReference>
<sequence length="188" mass="19982">LEAMRHGVLPRTLHVDAPSPHVDWSAGSVELLTEERAWPETGRARRAAVSSFGISGTNAHVILEAPPEPTPVEPAPRRTPDPVVLSLSAADDAALRGQAARLARHLRDRPEVSVADVGRALVETRTRFDRSGTVVGSDRTELLTALDALAAGDATPVDARAKTAFVLTGQGSQRVGMGRELYGSEPVF</sequence>
<dbReference type="Gene3D" id="3.40.47.10">
    <property type="match status" value="1"/>
</dbReference>
<evidence type="ECO:0000256" key="1">
    <source>
        <dbReference type="ARBA" id="ARBA00022679"/>
    </source>
</evidence>
<accession>A0ABR9MRT3</accession>
<gene>
    <name evidence="3" type="ORF">IHE71_00005</name>
</gene>
<keyword evidence="4" id="KW-1185">Reference proteome</keyword>
<evidence type="ECO:0000313" key="4">
    <source>
        <dbReference type="Proteomes" id="UP000625527"/>
    </source>
</evidence>
<dbReference type="InterPro" id="IPR016039">
    <property type="entry name" value="Thiolase-like"/>
</dbReference>
<dbReference type="InterPro" id="IPR032821">
    <property type="entry name" value="PKS_assoc"/>
</dbReference>
<dbReference type="Proteomes" id="UP000625527">
    <property type="component" value="Unassembled WGS sequence"/>
</dbReference>
<name>A0ABR9MRT3_9MICO</name>
<feature type="non-terminal residue" evidence="3">
    <location>
        <position position="188"/>
    </location>
</feature>
<evidence type="ECO:0000313" key="3">
    <source>
        <dbReference type="EMBL" id="MBE1874098.1"/>
    </source>
</evidence>
<feature type="domain" description="Polyketide synthase C-terminal extension" evidence="2">
    <location>
        <begin position="18"/>
        <end position="117"/>
    </location>
</feature>
<dbReference type="SUPFAM" id="SSF53901">
    <property type="entry name" value="Thiolase-like"/>
    <property type="match status" value="1"/>
</dbReference>
<dbReference type="RefSeq" id="WP_318842696.1">
    <property type="nucleotide sequence ID" value="NZ_JADAQT010000001.1"/>
</dbReference>
<reference evidence="3 4" key="1">
    <citation type="submission" date="2020-10" db="EMBL/GenBank/DDBJ databases">
        <title>Myceligenerans pegani sp. nov., an endophytic actinomycete isolated from Peganum harmala L. in Xinjiang, China.</title>
        <authorList>
            <person name="Xin L."/>
        </authorList>
    </citation>
    <scope>NUCLEOTIDE SEQUENCE [LARGE SCALE GENOMIC DNA]</scope>
    <source>
        <strain evidence="3 4">TRM65318</strain>
    </source>
</reference>
<dbReference type="Pfam" id="PF16197">
    <property type="entry name" value="KAsynt_C_assoc"/>
    <property type="match status" value="1"/>
</dbReference>
<keyword evidence="1" id="KW-0808">Transferase</keyword>
<proteinExistence type="predicted"/>
<organism evidence="3 4">
    <name type="scientific">Myceligenerans pegani</name>
    <dbReference type="NCBI Taxonomy" id="2776917"/>
    <lineage>
        <taxon>Bacteria</taxon>
        <taxon>Bacillati</taxon>
        <taxon>Actinomycetota</taxon>
        <taxon>Actinomycetes</taxon>
        <taxon>Micrococcales</taxon>
        <taxon>Promicromonosporaceae</taxon>
        <taxon>Myceligenerans</taxon>
    </lineage>
</organism>
<dbReference type="InterPro" id="IPR001227">
    <property type="entry name" value="Ac_transferase_dom_sf"/>
</dbReference>
<protein>
    <recommendedName>
        <fullName evidence="2">Polyketide synthase C-terminal extension domain-containing protein</fullName>
    </recommendedName>
</protein>
<feature type="non-terminal residue" evidence="3">
    <location>
        <position position="1"/>
    </location>
</feature>
<comment type="caution">
    <text evidence="3">The sequence shown here is derived from an EMBL/GenBank/DDBJ whole genome shotgun (WGS) entry which is preliminary data.</text>
</comment>
<dbReference type="SUPFAM" id="SSF52151">
    <property type="entry name" value="FabD/lysophospholipase-like"/>
    <property type="match status" value="1"/>
</dbReference>
<dbReference type="Gene3D" id="3.40.366.10">
    <property type="entry name" value="Malonyl-Coenzyme A Acyl Carrier Protein, domain 2"/>
    <property type="match status" value="1"/>
</dbReference>
<evidence type="ECO:0000259" key="2">
    <source>
        <dbReference type="Pfam" id="PF16197"/>
    </source>
</evidence>